<dbReference type="PANTHER" id="PTHR42783:SF3">
    <property type="entry name" value="GLUTAMATE SYNTHASE [NADPH] SMALL CHAIN-RELATED"/>
    <property type="match status" value="1"/>
</dbReference>
<accession>A0A2N5XTG9</accession>
<dbReference type="Pfam" id="PF00037">
    <property type="entry name" value="Fer4"/>
    <property type="match status" value="1"/>
</dbReference>
<proteinExistence type="predicted"/>
<feature type="domain" description="4Fe-4S ferredoxin-type" evidence="5">
    <location>
        <begin position="512"/>
        <end position="541"/>
    </location>
</feature>
<evidence type="ECO:0000256" key="3">
    <source>
        <dbReference type="ARBA" id="ARBA00023014"/>
    </source>
</evidence>
<keyword evidence="7" id="KW-1185">Reference proteome</keyword>
<dbReference type="SUPFAM" id="SSF51971">
    <property type="entry name" value="Nucleotide-binding domain"/>
    <property type="match status" value="1"/>
</dbReference>
<dbReference type="AlphaFoldDB" id="A0A2N5XTG9"/>
<dbReference type="InterPro" id="IPR036188">
    <property type="entry name" value="FAD/NAD-bd_sf"/>
</dbReference>
<dbReference type="InterPro" id="IPR017900">
    <property type="entry name" value="4Fe4S_Fe_S_CS"/>
</dbReference>
<keyword evidence="1" id="KW-0479">Metal-binding</keyword>
<dbReference type="InterPro" id="IPR009051">
    <property type="entry name" value="Helical_ferredxn"/>
</dbReference>
<sequence length="546" mass="59260">MSSKHQDFTPVVDLTIPSGAGPTRQKKPRYVTLTPPCSNVCPAGENIREWLSAAQAGDYHKAWEILTAENPMPAVHGRVCYHPCEQGCNRGQVDDSVSIHAVERFLGDLANKENWAFKKIRPDSGKKILIVGAGPSGLSAAYHLARLGHEVEIFEAGPIAGGMMHFGIPAYRMPREELAQEVARIEALGVKIVTNHKVTDLLEEMELGSFDAAYIAIGAGMSRRVDIPARDAVQVLDAVNLLHDTSDGHPPLLGRRVIVYGGGNTAMDAARTAKRLGAAETMIVYRRDREHMPAHDFEADEAMAEGVKIKWLTTIKEIQGSELTVERMEIDETGRPQPTGEFDTLSADAVVLALGQQTESTFLNKVPGLVFSSNGTVVVGPNQMTDVPGVFAGGDMVPGDQSVTIATGHGKKGARHIDAWLAGTTYQEPLPTDIVTFDKLNLPVYSDADSSEQAEVSAKKRVENFGEVLSGLTEEEARYEAQRCYSCGDCYECDNCLAACPEGAIIKLGRNRGYTVDWDKCTGCSVCYDQCPCHAIDMIMEARPNV</sequence>
<evidence type="ECO:0000313" key="6">
    <source>
        <dbReference type="EMBL" id="PLW77826.1"/>
    </source>
</evidence>
<comment type="caution">
    <text evidence="6">The sequence shown here is derived from an EMBL/GenBank/DDBJ whole genome shotgun (WGS) entry which is preliminary data.</text>
</comment>
<evidence type="ECO:0000313" key="7">
    <source>
        <dbReference type="Proteomes" id="UP000234881"/>
    </source>
</evidence>
<dbReference type="PROSITE" id="PS00198">
    <property type="entry name" value="4FE4S_FER_1"/>
    <property type="match status" value="1"/>
</dbReference>
<gene>
    <name evidence="6" type="ORF">C0081_07490</name>
</gene>
<dbReference type="Gene3D" id="3.50.50.60">
    <property type="entry name" value="FAD/NAD(P)-binding domain"/>
    <property type="match status" value="2"/>
</dbReference>
<reference evidence="6 7" key="1">
    <citation type="submission" date="2018-01" db="EMBL/GenBank/DDBJ databases">
        <title>The draft genome sequence of Cohaesibacter sp. H1304.</title>
        <authorList>
            <person name="Wang N.-N."/>
            <person name="Du Z.-J."/>
        </authorList>
    </citation>
    <scope>NUCLEOTIDE SEQUENCE [LARGE SCALE GENOMIC DNA]</scope>
    <source>
        <strain evidence="6 7">H1304</strain>
    </source>
</reference>
<dbReference type="GO" id="GO:0051536">
    <property type="term" value="F:iron-sulfur cluster binding"/>
    <property type="evidence" value="ECO:0007669"/>
    <property type="project" value="UniProtKB-KW"/>
</dbReference>
<dbReference type="Gene3D" id="1.10.1060.10">
    <property type="entry name" value="Alpha-helical ferredoxin"/>
    <property type="match status" value="1"/>
</dbReference>
<keyword evidence="3" id="KW-0411">Iron-sulfur</keyword>
<dbReference type="EMBL" id="PKUQ01000014">
    <property type="protein sequence ID" value="PLW77826.1"/>
    <property type="molecule type" value="Genomic_DNA"/>
</dbReference>
<dbReference type="Proteomes" id="UP000234881">
    <property type="component" value="Unassembled WGS sequence"/>
</dbReference>
<dbReference type="Pfam" id="PF14691">
    <property type="entry name" value="Fer4_20"/>
    <property type="match status" value="1"/>
</dbReference>
<feature type="domain" description="4Fe-4S ferredoxin-type" evidence="5">
    <location>
        <begin position="481"/>
        <end position="511"/>
    </location>
</feature>
<name>A0A2N5XTG9_9HYPH</name>
<dbReference type="RefSeq" id="WP_101533200.1">
    <property type="nucleotide sequence ID" value="NZ_JBFHIU010000024.1"/>
</dbReference>
<evidence type="ECO:0000256" key="2">
    <source>
        <dbReference type="ARBA" id="ARBA00023004"/>
    </source>
</evidence>
<dbReference type="NCBIfam" id="NF009410">
    <property type="entry name" value="PRK12771.1"/>
    <property type="match status" value="1"/>
</dbReference>
<dbReference type="PRINTS" id="PR00368">
    <property type="entry name" value="FADPNR"/>
</dbReference>
<feature type="region of interest" description="Disordered" evidence="4">
    <location>
        <begin position="1"/>
        <end position="28"/>
    </location>
</feature>
<dbReference type="Gene3D" id="3.30.70.20">
    <property type="match status" value="1"/>
</dbReference>
<dbReference type="SUPFAM" id="SSF54862">
    <property type="entry name" value="4Fe-4S ferredoxins"/>
    <property type="match status" value="1"/>
</dbReference>
<dbReference type="SUPFAM" id="SSF46548">
    <property type="entry name" value="alpha-helical ferredoxin"/>
    <property type="match status" value="1"/>
</dbReference>
<dbReference type="InterPro" id="IPR028261">
    <property type="entry name" value="DPD_II"/>
</dbReference>
<evidence type="ECO:0000256" key="4">
    <source>
        <dbReference type="SAM" id="MobiDB-lite"/>
    </source>
</evidence>
<keyword evidence="2" id="KW-0408">Iron</keyword>
<dbReference type="InterPro" id="IPR017896">
    <property type="entry name" value="4Fe4S_Fe-S-bd"/>
</dbReference>
<dbReference type="InterPro" id="IPR023753">
    <property type="entry name" value="FAD/NAD-binding_dom"/>
</dbReference>
<dbReference type="OrthoDB" id="9803192at2"/>
<organism evidence="6 7">
    <name type="scientific">Cohaesibacter celericrescens</name>
    <dbReference type="NCBI Taxonomy" id="2067669"/>
    <lineage>
        <taxon>Bacteria</taxon>
        <taxon>Pseudomonadati</taxon>
        <taxon>Pseudomonadota</taxon>
        <taxon>Alphaproteobacteria</taxon>
        <taxon>Hyphomicrobiales</taxon>
        <taxon>Cohaesibacteraceae</taxon>
    </lineage>
</organism>
<evidence type="ECO:0000259" key="5">
    <source>
        <dbReference type="PROSITE" id="PS51379"/>
    </source>
</evidence>
<dbReference type="PANTHER" id="PTHR42783">
    <property type="entry name" value="GLUTAMATE SYNTHASE [NADPH] SMALL CHAIN"/>
    <property type="match status" value="1"/>
</dbReference>
<dbReference type="PRINTS" id="PR00469">
    <property type="entry name" value="PNDRDTASEII"/>
</dbReference>
<dbReference type="Pfam" id="PF07992">
    <property type="entry name" value="Pyr_redox_2"/>
    <property type="match status" value="1"/>
</dbReference>
<dbReference type="GO" id="GO:0016491">
    <property type="term" value="F:oxidoreductase activity"/>
    <property type="evidence" value="ECO:0007669"/>
    <property type="project" value="InterPro"/>
</dbReference>
<dbReference type="GO" id="GO:0046872">
    <property type="term" value="F:metal ion binding"/>
    <property type="evidence" value="ECO:0007669"/>
    <property type="project" value="UniProtKB-KW"/>
</dbReference>
<evidence type="ECO:0000256" key="1">
    <source>
        <dbReference type="ARBA" id="ARBA00022723"/>
    </source>
</evidence>
<dbReference type="PROSITE" id="PS51379">
    <property type="entry name" value="4FE4S_FER_2"/>
    <property type="match status" value="2"/>
</dbReference>
<protein>
    <submittedName>
        <fullName evidence="6">Glutamate synthase</fullName>
    </submittedName>
</protein>